<protein>
    <submittedName>
        <fullName evidence="1">Uncharacterized protein</fullName>
    </submittedName>
</protein>
<proteinExistence type="predicted"/>
<dbReference type="AlphaFoldDB" id="A0A2T7FAC7"/>
<dbReference type="Proteomes" id="UP000244336">
    <property type="component" value="Chromosome 1"/>
</dbReference>
<evidence type="ECO:0000313" key="1">
    <source>
        <dbReference type="EMBL" id="PUZ77038.1"/>
    </source>
</evidence>
<dbReference type="EMBL" id="CM009749">
    <property type="protein sequence ID" value="PUZ77038.1"/>
    <property type="molecule type" value="Genomic_DNA"/>
</dbReference>
<gene>
    <name evidence="1" type="ORF">GQ55_1G339000</name>
</gene>
<dbReference type="Gramene" id="PUZ77038">
    <property type="protein sequence ID" value="PUZ77038"/>
    <property type="gene ID" value="GQ55_1G339000"/>
</dbReference>
<accession>A0A2T7FAC7</accession>
<keyword evidence="2" id="KW-1185">Reference proteome</keyword>
<reference evidence="1 2" key="1">
    <citation type="submission" date="2018-04" db="EMBL/GenBank/DDBJ databases">
        <title>WGS assembly of Panicum hallii var. hallii HAL2.</title>
        <authorList>
            <person name="Lovell J."/>
            <person name="Jenkins J."/>
            <person name="Lowry D."/>
            <person name="Mamidi S."/>
            <person name="Sreedasyam A."/>
            <person name="Weng X."/>
            <person name="Barry K."/>
            <person name="Bonette J."/>
            <person name="Campitelli B."/>
            <person name="Daum C."/>
            <person name="Gordon S."/>
            <person name="Gould B."/>
            <person name="Lipzen A."/>
            <person name="MacQueen A."/>
            <person name="Palacio-Mejia J."/>
            <person name="Plott C."/>
            <person name="Shakirov E."/>
            <person name="Shu S."/>
            <person name="Yoshinaga Y."/>
            <person name="Zane M."/>
            <person name="Rokhsar D."/>
            <person name="Grimwood J."/>
            <person name="Schmutz J."/>
            <person name="Juenger T."/>
        </authorList>
    </citation>
    <scope>NUCLEOTIDE SEQUENCE [LARGE SCALE GENOMIC DNA]</scope>
    <source>
        <strain evidence="2">cv. HAL2</strain>
    </source>
</reference>
<dbReference type="OrthoDB" id="10350644at2759"/>
<name>A0A2T7FAC7_9POAL</name>
<organism evidence="1 2">
    <name type="scientific">Panicum hallii var. hallii</name>
    <dbReference type="NCBI Taxonomy" id="1504633"/>
    <lineage>
        <taxon>Eukaryota</taxon>
        <taxon>Viridiplantae</taxon>
        <taxon>Streptophyta</taxon>
        <taxon>Embryophyta</taxon>
        <taxon>Tracheophyta</taxon>
        <taxon>Spermatophyta</taxon>
        <taxon>Magnoliopsida</taxon>
        <taxon>Liliopsida</taxon>
        <taxon>Poales</taxon>
        <taxon>Poaceae</taxon>
        <taxon>PACMAD clade</taxon>
        <taxon>Panicoideae</taxon>
        <taxon>Panicodae</taxon>
        <taxon>Paniceae</taxon>
        <taxon>Panicinae</taxon>
        <taxon>Panicum</taxon>
        <taxon>Panicum sect. Panicum</taxon>
    </lineage>
</organism>
<sequence>MKNSRTTRLLFLSLHDGHTRNNLKLTSSVPDLQRRSTSPTSQGAPVAIFFDLDLLQGFVRSSVVTDGKIPYAGAGVLQVSI</sequence>
<evidence type="ECO:0000313" key="2">
    <source>
        <dbReference type="Proteomes" id="UP000244336"/>
    </source>
</evidence>